<comment type="caution">
    <text evidence="2">The sequence shown here is derived from an EMBL/GenBank/DDBJ whole genome shotgun (WGS) entry which is preliminary data.</text>
</comment>
<feature type="region of interest" description="Disordered" evidence="1">
    <location>
        <begin position="100"/>
        <end position="162"/>
    </location>
</feature>
<accession>A0A1Y1XI71</accession>
<feature type="compositionally biased region" description="Basic and acidic residues" evidence="1">
    <location>
        <begin position="50"/>
        <end position="61"/>
    </location>
</feature>
<evidence type="ECO:0000256" key="1">
    <source>
        <dbReference type="SAM" id="MobiDB-lite"/>
    </source>
</evidence>
<dbReference type="Proteomes" id="UP000193944">
    <property type="component" value="Unassembled WGS sequence"/>
</dbReference>
<proteinExistence type="predicted"/>
<organism evidence="2 3">
    <name type="scientific">Anaeromyces robustus</name>
    <dbReference type="NCBI Taxonomy" id="1754192"/>
    <lineage>
        <taxon>Eukaryota</taxon>
        <taxon>Fungi</taxon>
        <taxon>Fungi incertae sedis</taxon>
        <taxon>Chytridiomycota</taxon>
        <taxon>Chytridiomycota incertae sedis</taxon>
        <taxon>Neocallimastigomycetes</taxon>
        <taxon>Neocallimastigales</taxon>
        <taxon>Neocallimastigaceae</taxon>
        <taxon>Anaeromyces</taxon>
    </lineage>
</organism>
<reference evidence="2 3" key="2">
    <citation type="submission" date="2016-08" db="EMBL/GenBank/DDBJ databases">
        <title>Pervasive Adenine N6-methylation of Active Genes in Fungi.</title>
        <authorList>
            <consortium name="DOE Joint Genome Institute"/>
            <person name="Mondo S.J."/>
            <person name="Dannebaum R.O."/>
            <person name="Kuo R.C."/>
            <person name="Labutti K."/>
            <person name="Haridas S."/>
            <person name="Kuo A."/>
            <person name="Salamov A."/>
            <person name="Ahrendt S.R."/>
            <person name="Lipzen A."/>
            <person name="Sullivan W."/>
            <person name="Andreopoulos W.B."/>
            <person name="Clum A."/>
            <person name="Lindquist E."/>
            <person name="Daum C."/>
            <person name="Ramamoorthy G.K."/>
            <person name="Gryganskyi A."/>
            <person name="Culley D."/>
            <person name="Magnuson J.K."/>
            <person name="James T.Y."/>
            <person name="O'Malley M.A."/>
            <person name="Stajich J.E."/>
            <person name="Spatafora J.W."/>
            <person name="Visel A."/>
            <person name="Grigoriev I.V."/>
        </authorList>
    </citation>
    <scope>NUCLEOTIDE SEQUENCE [LARGE SCALE GENOMIC DNA]</scope>
    <source>
        <strain evidence="2 3">S4</strain>
    </source>
</reference>
<dbReference type="AlphaFoldDB" id="A0A1Y1XI71"/>
<feature type="compositionally biased region" description="Basic residues" evidence="1">
    <location>
        <begin position="124"/>
        <end position="139"/>
    </location>
</feature>
<dbReference type="EMBL" id="MCFG01000036">
    <property type="protein sequence ID" value="ORX85392.1"/>
    <property type="molecule type" value="Genomic_DNA"/>
</dbReference>
<evidence type="ECO:0000313" key="2">
    <source>
        <dbReference type="EMBL" id="ORX85392.1"/>
    </source>
</evidence>
<reference evidence="2 3" key="1">
    <citation type="submission" date="2016-08" db="EMBL/GenBank/DDBJ databases">
        <title>A Parts List for Fungal Cellulosomes Revealed by Comparative Genomics.</title>
        <authorList>
            <consortium name="DOE Joint Genome Institute"/>
            <person name="Haitjema C.H."/>
            <person name="Gilmore S.P."/>
            <person name="Henske J.K."/>
            <person name="Solomon K.V."/>
            <person name="De Groot R."/>
            <person name="Kuo A."/>
            <person name="Mondo S.J."/>
            <person name="Salamov A.A."/>
            <person name="Labutti K."/>
            <person name="Zhao Z."/>
            <person name="Chiniquy J."/>
            <person name="Barry K."/>
            <person name="Brewer H.M."/>
            <person name="Purvine S.O."/>
            <person name="Wright A.T."/>
            <person name="Boxma B."/>
            <person name="Van Alen T."/>
            <person name="Hackstein J.H."/>
            <person name="Baker S.E."/>
            <person name="Grigoriev I.V."/>
            <person name="O'Malley M.A."/>
        </authorList>
    </citation>
    <scope>NUCLEOTIDE SEQUENCE [LARGE SCALE GENOMIC DNA]</scope>
    <source>
        <strain evidence="2 3">S4</strain>
    </source>
</reference>
<feature type="region of interest" description="Disordered" evidence="1">
    <location>
        <begin position="1"/>
        <end position="61"/>
    </location>
</feature>
<evidence type="ECO:0000313" key="3">
    <source>
        <dbReference type="Proteomes" id="UP000193944"/>
    </source>
</evidence>
<feature type="compositionally biased region" description="Basic and acidic residues" evidence="1">
    <location>
        <begin position="143"/>
        <end position="152"/>
    </location>
</feature>
<feature type="compositionally biased region" description="Basic and acidic residues" evidence="1">
    <location>
        <begin position="100"/>
        <end position="123"/>
    </location>
</feature>
<dbReference type="OrthoDB" id="2157123at2759"/>
<name>A0A1Y1XI71_9FUNG</name>
<protein>
    <submittedName>
        <fullName evidence="2">Uncharacterized protein</fullName>
    </submittedName>
</protein>
<feature type="compositionally biased region" description="Basic residues" evidence="1">
    <location>
        <begin position="153"/>
        <end position="162"/>
    </location>
</feature>
<feature type="compositionally biased region" description="Basic and acidic residues" evidence="1">
    <location>
        <begin position="13"/>
        <end position="31"/>
    </location>
</feature>
<keyword evidence="3" id="KW-1185">Reference proteome</keyword>
<sequence>MAKRKNQNNTFEIVKRPKVEEENQKLDENKSKVTKKIKNNKNKNKKIKDSKKNKANENVEKKGKYITEDSMLKLIDSINDSEETKINVKLTKQRERDEFFSKREQKLQKRKDEKKQQLEDMKSKIKSKSKLKKKSKKIIAHALESEKSENSNKKTKKVQFAI</sequence>
<gene>
    <name evidence="2" type="ORF">BCR32DRAFT_290692</name>
</gene>
<feature type="compositionally biased region" description="Basic residues" evidence="1">
    <location>
        <begin position="32"/>
        <end position="49"/>
    </location>
</feature>